<protein>
    <submittedName>
        <fullName evidence="3">Uncharacterized protein</fullName>
    </submittedName>
</protein>
<dbReference type="AlphaFoldDB" id="A0A915KAP1"/>
<feature type="region of interest" description="Disordered" evidence="1">
    <location>
        <begin position="50"/>
        <end position="84"/>
    </location>
</feature>
<sequence length="84" mass="9787">MAVWLEFCEFFKVSAASNKTNFLNELGELNFSVIEIKNVYRREEQKRVKDVFEKNKPQQARKALAGALKHTQTHSHETDETTTE</sequence>
<dbReference type="Proteomes" id="UP000887565">
    <property type="component" value="Unplaced"/>
</dbReference>
<dbReference type="WBParaSite" id="nRc.2.0.1.t35772-RA">
    <property type="protein sequence ID" value="nRc.2.0.1.t35772-RA"/>
    <property type="gene ID" value="nRc.2.0.1.g35772"/>
</dbReference>
<evidence type="ECO:0000313" key="2">
    <source>
        <dbReference type="Proteomes" id="UP000887565"/>
    </source>
</evidence>
<proteinExistence type="predicted"/>
<evidence type="ECO:0000313" key="3">
    <source>
        <dbReference type="WBParaSite" id="nRc.2.0.1.t35772-RA"/>
    </source>
</evidence>
<feature type="compositionally biased region" description="Basic and acidic residues" evidence="1">
    <location>
        <begin position="74"/>
        <end position="84"/>
    </location>
</feature>
<reference evidence="3" key="1">
    <citation type="submission" date="2022-11" db="UniProtKB">
        <authorList>
            <consortium name="WormBaseParasite"/>
        </authorList>
    </citation>
    <scope>IDENTIFICATION</scope>
</reference>
<accession>A0A915KAP1</accession>
<evidence type="ECO:0000256" key="1">
    <source>
        <dbReference type="SAM" id="MobiDB-lite"/>
    </source>
</evidence>
<organism evidence="2 3">
    <name type="scientific">Romanomermis culicivorax</name>
    <name type="common">Nematode worm</name>
    <dbReference type="NCBI Taxonomy" id="13658"/>
    <lineage>
        <taxon>Eukaryota</taxon>
        <taxon>Metazoa</taxon>
        <taxon>Ecdysozoa</taxon>
        <taxon>Nematoda</taxon>
        <taxon>Enoplea</taxon>
        <taxon>Dorylaimia</taxon>
        <taxon>Mermithida</taxon>
        <taxon>Mermithoidea</taxon>
        <taxon>Mermithidae</taxon>
        <taxon>Romanomermis</taxon>
    </lineage>
</organism>
<name>A0A915KAP1_ROMCU</name>
<keyword evidence="2" id="KW-1185">Reference proteome</keyword>